<dbReference type="GO" id="GO:0008982">
    <property type="term" value="F:protein-N(PI)-phosphohistidine-sugar phosphotransferase activity"/>
    <property type="evidence" value="ECO:0007669"/>
    <property type="project" value="InterPro"/>
</dbReference>
<evidence type="ECO:0000256" key="7">
    <source>
        <dbReference type="ARBA" id="ARBA00022692"/>
    </source>
</evidence>
<dbReference type="CDD" id="cd00212">
    <property type="entry name" value="PTS_IIB_glc"/>
    <property type="match status" value="1"/>
</dbReference>
<dbReference type="InterPro" id="IPR036878">
    <property type="entry name" value="Glu_permease_IIB"/>
</dbReference>
<sequence length="659" mass="70031">MDHLKLAQNIVDRVGGRENIQSLTHCATRLRFVLNDNRKADADTLENTAGILKVVESGGQFQVVVGNDVSEVYKHIVAEGEFDGAGSGASSEKEKKSIRSAIFGLISGSLTPLIPVFAGAGLVKALLIVLERAGWIAVDSGTYAILAAAGNSIFYFLPILLGITIAKVLNVNSYVAAAIGAALMEPNFTALTAAGTTTHFLGIPVSLMNYASSVFPMFIAVSIYAVLEKFLKKIMHKNVQLFAVPFFSLVIMVPLTAMLIGPFGQYVGQWIGDIVNFLINSNSVIAGIILGGTWSFLVLLGLHWATVPIIMGNLSAGGDLIAPLAATSVAASMGIGLGVFLKTKDKDLKALSGSSFLSAILSGVTEPILYGIILRYRKTLIYLVAAGAIAGGLMGYLGVKLIVFNFFLNVFTLPAQSPMLYYIIGVLTAIAGGALCVVLFGYESKKNDQVAEGLKVQKDKSHQVASENGSGNKNERQNEREGNQQLISGSGTGKMEQNAAGIDANVAMESLITSPLEGTVIPLHDVEDVVFSSESMGKGVAIIPSKGQLVSPVDGVVSVTMKSAHAIAVTSDEGVEILMHIGIDTVRLKGKYFTQKVQQGNRIRKGEVLIEFDMDQIRNEGFKLTTPIVVTNSDQFRDITPLLSEGTVAVTEELLSVRS</sequence>
<feature type="transmembrane region" description="Helical" evidence="13">
    <location>
        <begin position="419"/>
        <end position="442"/>
    </location>
</feature>
<feature type="transmembrane region" description="Helical" evidence="13">
    <location>
        <begin position="284"/>
        <end position="308"/>
    </location>
</feature>
<dbReference type="PROSITE" id="PS51103">
    <property type="entry name" value="PTS_EIIC_TYPE_1"/>
    <property type="match status" value="1"/>
</dbReference>
<feature type="active site" description="Phosphocysteine intermediate; for EIIB activity" evidence="11">
    <location>
        <position position="26"/>
    </location>
</feature>
<feature type="transmembrane region" description="Helical" evidence="13">
    <location>
        <begin position="239"/>
        <end position="264"/>
    </location>
</feature>
<reference evidence="18" key="1">
    <citation type="submission" date="2016-10" db="EMBL/GenBank/DDBJ databases">
        <authorList>
            <person name="Varghese N."/>
            <person name="Submissions S."/>
        </authorList>
    </citation>
    <scope>NUCLEOTIDE SEQUENCE [LARGE SCALE GENOMIC DNA]</scope>
    <source>
        <strain evidence="18">BL9</strain>
    </source>
</reference>
<evidence type="ECO:0000313" key="18">
    <source>
        <dbReference type="Proteomes" id="UP000198538"/>
    </source>
</evidence>
<dbReference type="AlphaFoldDB" id="A0A1G5FFG0"/>
<keyword evidence="3" id="KW-1003">Cell membrane</keyword>
<dbReference type="InterPro" id="IPR003352">
    <property type="entry name" value="PTS_EIIC"/>
</dbReference>
<dbReference type="FunFam" id="3.30.1360.60:FF:000001">
    <property type="entry name" value="PTS system glucose-specific IIBC component PtsG"/>
    <property type="match status" value="1"/>
</dbReference>
<dbReference type="PROSITE" id="PS01035">
    <property type="entry name" value="PTS_EIIB_TYPE_1_CYS"/>
    <property type="match status" value="1"/>
</dbReference>
<feature type="transmembrane region" description="Helical" evidence="13">
    <location>
        <begin position="175"/>
        <end position="195"/>
    </location>
</feature>
<evidence type="ECO:0000259" key="14">
    <source>
        <dbReference type="PROSITE" id="PS51093"/>
    </source>
</evidence>
<evidence type="ECO:0000256" key="1">
    <source>
        <dbReference type="ARBA" id="ARBA00004651"/>
    </source>
</evidence>
<evidence type="ECO:0000256" key="8">
    <source>
        <dbReference type="ARBA" id="ARBA00022777"/>
    </source>
</evidence>
<dbReference type="PANTHER" id="PTHR30175">
    <property type="entry name" value="PHOSPHOTRANSFERASE SYSTEM TRANSPORT PROTEIN"/>
    <property type="match status" value="1"/>
</dbReference>
<comment type="subcellular location">
    <subcellularLocation>
        <location evidence="1">Cell membrane</location>
        <topology evidence="1">Multi-pass membrane protein</topology>
    </subcellularLocation>
</comment>
<dbReference type="FunFam" id="2.70.70.10:FF:000001">
    <property type="entry name" value="PTS system glucose-specific IIA component"/>
    <property type="match status" value="1"/>
</dbReference>
<dbReference type="Gene3D" id="3.30.1360.60">
    <property type="entry name" value="Glucose permease domain IIB"/>
    <property type="match status" value="1"/>
</dbReference>
<feature type="transmembrane region" description="Helical" evidence="13">
    <location>
        <begin position="353"/>
        <end position="373"/>
    </location>
</feature>
<evidence type="ECO:0000259" key="15">
    <source>
        <dbReference type="PROSITE" id="PS51098"/>
    </source>
</evidence>
<evidence type="ECO:0000256" key="12">
    <source>
        <dbReference type="SAM" id="MobiDB-lite"/>
    </source>
</evidence>
<evidence type="ECO:0000256" key="3">
    <source>
        <dbReference type="ARBA" id="ARBA00022475"/>
    </source>
</evidence>
<dbReference type="PROSITE" id="PS51098">
    <property type="entry name" value="PTS_EIIB_TYPE_1"/>
    <property type="match status" value="1"/>
</dbReference>
<evidence type="ECO:0000256" key="2">
    <source>
        <dbReference type="ARBA" id="ARBA00022448"/>
    </source>
</evidence>
<keyword evidence="9 13" id="KW-1133">Transmembrane helix</keyword>
<dbReference type="PROSITE" id="PS00371">
    <property type="entry name" value="PTS_EIIA_TYPE_1_HIS"/>
    <property type="match status" value="1"/>
</dbReference>
<dbReference type="SUPFAM" id="SSF51261">
    <property type="entry name" value="Duplicated hybrid motif"/>
    <property type="match status" value="1"/>
</dbReference>
<dbReference type="PROSITE" id="PS51093">
    <property type="entry name" value="PTS_EIIA_TYPE_1"/>
    <property type="match status" value="1"/>
</dbReference>
<keyword evidence="5" id="KW-0808">Transferase</keyword>
<keyword evidence="10 13" id="KW-0472">Membrane</keyword>
<dbReference type="Pfam" id="PF00367">
    <property type="entry name" value="PTS_EIIB"/>
    <property type="match status" value="1"/>
</dbReference>
<keyword evidence="8" id="KW-0418">Kinase</keyword>
<feature type="compositionally biased region" description="Basic and acidic residues" evidence="12">
    <location>
        <begin position="473"/>
        <end position="482"/>
    </location>
</feature>
<evidence type="ECO:0000256" key="13">
    <source>
        <dbReference type="SAM" id="Phobius"/>
    </source>
</evidence>
<dbReference type="Pfam" id="PF00358">
    <property type="entry name" value="PTS_EIIA_1"/>
    <property type="match status" value="1"/>
</dbReference>
<feature type="domain" description="PTS EIIB type-1" evidence="15">
    <location>
        <begin position="4"/>
        <end position="86"/>
    </location>
</feature>
<dbReference type="RefSeq" id="WP_090917692.1">
    <property type="nucleotide sequence ID" value="NZ_FMVM01000004.1"/>
</dbReference>
<dbReference type="NCBIfam" id="TIGR01995">
    <property type="entry name" value="PTS-II-ABC-beta"/>
    <property type="match status" value="1"/>
</dbReference>
<dbReference type="Gene3D" id="2.70.70.10">
    <property type="entry name" value="Glucose Permease (Domain IIA)"/>
    <property type="match status" value="1"/>
</dbReference>
<dbReference type="InterPro" id="IPR050558">
    <property type="entry name" value="PTS_Sugar-Specific_Components"/>
</dbReference>
<feature type="transmembrane region" description="Helical" evidence="13">
    <location>
        <begin position="207"/>
        <end position="227"/>
    </location>
</feature>
<feature type="transmembrane region" description="Helical" evidence="13">
    <location>
        <begin position="143"/>
        <end position="163"/>
    </location>
</feature>
<feature type="compositionally biased region" description="Polar residues" evidence="12">
    <location>
        <begin position="463"/>
        <end position="472"/>
    </location>
</feature>
<evidence type="ECO:0000256" key="10">
    <source>
        <dbReference type="ARBA" id="ARBA00023136"/>
    </source>
</evidence>
<dbReference type="NCBIfam" id="TIGR00830">
    <property type="entry name" value="PTBA"/>
    <property type="match status" value="1"/>
</dbReference>
<dbReference type="GO" id="GO:0016301">
    <property type="term" value="F:kinase activity"/>
    <property type="evidence" value="ECO:0007669"/>
    <property type="project" value="UniProtKB-KW"/>
</dbReference>
<dbReference type="Proteomes" id="UP000198538">
    <property type="component" value="Unassembled WGS sequence"/>
</dbReference>
<keyword evidence="6" id="KW-0598">Phosphotransferase system</keyword>
<keyword evidence="4" id="KW-0762">Sugar transport</keyword>
<dbReference type="InterPro" id="IPR001996">
    <property type="entry name" value="PTS_IIB_1"/>
</dbReference>
<evidence type="ECO:0000259" key="16">
    <source>
        <dbReference type="PROSITE" id="PS51103"/>
    </source>
</evidence>
<dbReference type="GO" id="GO:0005886">
    <property type="term" value="C:plasma membrane"/>
    <property type="evidence" value="ECO:0007669"/>
    <property type="project" value="UniProtKB-SubCell"/>
</dbReference>
<protein>
    <submittedName>
        <fullName evidence="17">PTS system beta-glucoside-specific IIA component, Glc family /PTS system beta-glucoside-specific IIB component, Glc family /PTS system beta-glucoside-specific IIC component, Glc family</fullName>
    </submittedName>
</protein>
<dbReference type="InterPro" id="IPR018113">
    <property type="entry name" value="PTrfase_EIIB_Cys"/>
</dbReference>
<organism evidence="17 18">
    <name type="scientific">Paenibacillus polysaccharolyticus</name>
    <dbReference type="NCBI Taxonomy" id="582692"/>
    <lineage>
        <taxon>Bacteria</taxon>
        <taxon>Bacillati</taxon>
        <taxon>Bacillota</taxon>
        <taxon>Bacilli</taxon>
        <taxon>Bacillales</taxon>
        <taxon>Paenibacillaceae</taxon>
        <taxon>Paenibacillus</taxon>
    </lineage>
</organism>
<gene>
    <name evidence="17" type="ORF">SAMN05720606_104189</name>
</gene>
<accession>A0A1G5FFG0</accession>
<evidence type="ECO:0000256" key="11">
    <source>
        <dbReference type="PROSITE-ProRule" id="PRU00421"/>
    </source>
</evidence>
<dbReference type="Pfam" id="PF02378">
    <property type="entry name" value="PTS_EIIC"/>
    <property type="match status" value="1"/>
</dbReference>
<evidence type="ECO:0000256" key="4">
    <source>
        <dbReference type="ARBA" id="ARBA00022597"/>
    </source>
</evidence>
<feature type="transmembrane region" description="Helical" evidence="13">
    <location>
        <begin position="101"/>
        <end position="123"/>
    </location>
</feature>
<evidence type="ECO:0000313" key="17">
    <source>
        <dbReference type="EMBL" id="SCY37861.1"/>
    </source>
</evidence>
<dbReference type="SUPFAM" id="SSF55604">
    <property type="entry name" value="Glucose permease domain IIB"/>
    <property type="match status" value="1"/>
</dbReference>
<evidence type="ECO:0000256" key="6">
    <source>
        <dbReference type="ARBA" id="ARBA00022683"/>
    </source>
</evidence>
<keyword evidence="2" id="KW-0813">Transport</keyword>
<feature type="transmembrane region" description="Helical" evidence="13">
    <location>
        <begin position="320"/>
        <end position="341"/>
    </location>
</feature>
<evidence type="ECO:0000256" key="5">
    <source>
        <dbReference type="ARBA" id="ARBA00022679"/>
    </source>
</evidence>
<dbReference type="InterPro" id="IPR001127">
    <property type="entry name" value="PTS_EIIA_1_perm"/>
</dbReference>
<feature type="domain" description="PTS EIIA type-1" evidence="14">
    <location>
        <begin position="528"/>
        <end position="632"/>
    </location>
</feature>
<keyword evidence="7 13" id="KW-0812">Transmembrane</keyword>
<feature type="region of interest" description="Disordered" evidence="12">
    <location>
        <begin position="455"/>
        <end position="494"/>
    </location>
</feature>
<dbReference type="InterPro" id="IPR011297">
    <property type="entry name" value="PTS_IIABC_b_glu"/>
</dbReference>
<dbReference type="GO" id="GO:0009401">
    <property type="term" value="P:phosphoenolpyruvate-dependent sugar phosphotransferase system"/>
    <property type="evidence" value="ECO:0007669"/>
    <property type="project" value="UniProtKB-KW"/>
</dbReference>
<dbReference type="EMBL" id="FMVM01000004">
    <property type="protein sequence ID" value="SCY37861.1"/>
    <property type="molecule type" value="Genomic_DNA"/>
</dbReference>
<proteinExistence type="predicted"/>
<keyword evidence="18" id="KW-1185">Reference proteome</keyword>
<dbReference type="STRING" id="582692.SAMN05720606_104189"/>
<dbReference type="PANTHER" id="PTHR30175:SF1">
    <property type="entry name" value="PTS SYSTEM ARBUTIN-, CELLOBIOSE-, AND SALICIN-SPECIFIC EIIBC COMPONENT-RELATED"/>
    <property type="match status" value="1"/>
</dbReference>
<feature type="domain" description="PTS EIIC type-1" evidence="16">
    <location>
        <begin position="104"/>
        <end position="456"/>
    </location>
</feature>
<dbReference type="InterPro" id="IPR013013">
    <property type="entry name" value="PTS_EIIC_1"/>
</dbReference>
<evidence type="ECO:0000256" key="9">
    <source>
        <dbReference type="ARBA" id="ARBA00022989"/>
    </source>
</evidence>
<feature type="transmembrane region" description="Helical" evidence="13">
    <location>
        <begin position="380"/>
        <end position="399"/>
    </location>
</feature>
<dbReference type="InterPro" id="IPR011055">
    <property type="entry name" value="Dup_hybrid_motif"/>
</dbReference>
<name>A0A1G5FFG0_9BACL</name>